<comment type="subcellular location">
    <subcellularLocation>
        <location evidence="1">Nucleus</location>
    </subcellularLocation>
</comment>
<evidence type="ECO:0000256" key="5">
    <source>
        <dbReference type="ARBA" id="ARBA00023242"/>
    </source>
</evidence>
<keyword evidence="2" id="KW-0227">DNA damage</keyword>
<evidence type="ECO:0000313" key="11">
    <source>
        <dbReference type="EMBL" id="OWP04779.1"/>
    </source>
</evidence>
<feature type="region of interest" description="Disordered" evidence="8">
    <location>
        <begin position="306"/>
        <end position="589"/>
    </location>
</feature>
<keyword evidence="4" id="KW-0234">DNA repair</keyword>
<evidence type="ECO:0000256" key="4">
    <source>
        <dbReference type="ARBA" id="ARBA00023204"/>
    </source>
</evidence>
<evidence type="ECO:0000256" key="1">
    <source>
        <dbReference type="ARBA" id="ARBA00004123"/>
    </source>
</evidence>
<accession>A0A218Z9M8</accession>
<protein>
    <recommendedName>
        <fullName evidence="7">Non-homologous end-joining factor 1</fullName>
    </recommendedName>
</protein>
<evidence type="ECO:0000256" key="3">
    <source>
        <dbReference type="ARBA" id="ARBA00023125"/>
    </source>
</evidence>
<comment type="similarity">
    <text evidence="6">Belongs to the XRCC4-XLF family. XLF subfamily.</text>
</comment>
<dbReference type="InterPro" id="IPR015381">
    <property type="entry name" value="XLF-like_N"/>
</dbReference>
<dbReference type="PANTHER" id="PTHR32235">
    <property type="entry name" value="NON-HOMOLOGOUS END-JOINING FACTOR 1"/>
    <property type="match status" value="1"/>
</dbReference>
<reference evidence="11 12" key="1">
    <citation type="submission" date="2017-04" db="EMBL/GenBank/DDBJ databases">
        <title>Draft genome sequence of Marssonina coronaria NL1: causal agent of apple blotch.</title>
        <authorList>
            <person name="Cheng Q."/>
        </authorList>
    </citation>
    <scope>NUCLEOTIDE SEQUENCE [LARGE SCALE GENOMIC DNA]</scope>
    <source>
        <strain evidence="11 12">NL1</strain>
    </source>
</reference>
<feature type="compositionally biased region" description="Basic residues" evidence="8">
    <location>
        <begin position="481"/>
        <end position="495"/>
    </location>
</feature>
<evidence type="ECO:0000313" key="12">
    <source>
        <dbReference type="Proteomes" id="UP000242519"/>
    </source>
</evidence>
<dbReference type="InterPro" id="IPR038051">
    <property type="entry name" value="XRCC4-like_N_sf"/>
</dbReference>
<dbReference type="EMBL" id="MZNU01000093">
    <property type="protein sequence ID" value="OWP04779.1"/>
    <property type="molecule type" value="Genomic_DNA"/>
</dbReference>
<comment type="caution">
    <text evidence="11">The sequence shown here is derived from an EMBL/GenBank/DDBJ whole genome shotgun (WGS) entry which is preliminary data.</text>
</comment>
<organism evidence="11 12">
    <name type="scientific">Diplocarpon coronariae</name>
    <dbReference type="NCBI Taxonomy" id="2795749"/>
    <lineage>
        <taxon>Eukaryota</taxon>
        <taxon>Fungi</taxon>
        <taxon>Dikarya</taxon>
        <taxon>Ascomycota</taxon>
        <taxon>Pezizomycotina</taxon>
        <taxon>Leotiomycetes</taxon>
        <taxon>Helotiales</taxon>
        <taxon>Drepanopezizaceae</taxon>
        <taxon>Diplocarpon</taxon>
    </lineage>
</organism>
<sequence length="589" mass="63812">MAWKPLRLSKSAGLHVPVLLISTSFTPTSFTVHLTDLTHLWTETLDRSAIVARSRAIGTSIDPSDGDQLKIFLEKLKLALAGGKGTTVALTVNAATDRPSLILDVSVELPGGLAPLEWPVRFSTAQQAVMTGRFTMPLLQTHLACMQETAALTQELKDKDHVILKLLDKLEEQGTDMGQIWPQAAGKVGRKVDRKKAEEKVKGVAPFDWESWRGALCRKPIQDPRRLIGEIFSKQTDAIAAGTASEGEEEEDWWQSIKGITVDLHSGKISTNGSKAITNQLTSQTKTSLKVAEFQDDTDDAFQVQCTPPTASPTKSKLTTFKLSPTSGGIDNDLTESDSDSNAPFLSKIPDSFPRSPLPQSPKSTKPKGKLGAISSKKHTLSLSSTNNEIESTTDESRTPTPPSKKPKTAVSCSPPPTSTIPHRPQKRPLGKIGGKRVAHPPPSEPKPEAEQSAPDSDSDSPGTLFLSPSTAKPSPAPKPIPKRKLGTIGGKKRAGAASSIAELSPSPPEPGPSIAAPKRRKGAIGGHMNEVERQEERGRASERPAEKERIKTPEMRETSLERADRKREALKRELEAKARAPVRKRRKF</sequence>
<dbReference type="InParanoid" id="A0A218Z9M8"/>
<evidence type="ECO:0000256" key="2">
    <source>
        <dbReference type="ARBA" id="ARBA00022763"/>
    </source>
</evidence>
<feature type="compositionally biased region" description="Basic residues" evidence="8">
    <location>
        <begin position="424"/>
        <end position="439"/>
    </location>
</feature>
<feature type="domain" description="XLF-like N-terminal" evidence="9">
    <location>
        <begin position="3"/>
        <end position="122"/>
    </location>
</feature>
<evidence type="ECO:0000259" key="10">
    <source>
        <dbReference type="Pfam" id="PF21928"/>
    </source>
</evidence>
<keyword evidence="12" id="KW-1185">Reference proteome</keyword>
<evidence type="ECO:0000256" key="8">
    <source>
        <dbReference type="SAM" id="MobiDB-lite"/>
    </source>
</evidence>
<feature type="compositionally biased region" description="Polar residues" evidence="8">
    <location>
        <begin position="306"/>
        <end position="329"/>
    </location>
</feature>
<evidence type="ECO:0000256" key="7">
    <source>
        <dbReference type="ARBA" id="ARBA00044529"/>
    </source>
</evidence>
<dbReference type="PANTHER" id="PTHR32235:SF1">
    <property type="entry name" value="NON-HOMOLOGOUS END-JOINING FACTOR 1"/>
    <property type="match status" value="1"/>
</dbReference>
<dbReference type="AlphaFoldDB" id="A0A218Z9M8"/>
<dbReference type="GO" id="GO:0045027">
    <property type="term" value="F:DNA end binding"/>
    <property type="evidence" value="ECO:0007669"/>
    <property type="project" value="TreeGrafter"/>
</dbReference>
<dbReference type="Proteomes" id="UP000242519">
    <property type="component" value="Unassembled WGS sequence"/>
</dbReference>
<keyword evidence="3" id="KW-0238">DNA-binding</keyword>
<dbReference type="Pfam" id="PF21928">
    <property type="entry name" value="XLF_CC"/>
    <property type="match status" value="1"/>
</dbReference>
<dbReference type="Gene3D" id="2.170.210.10">
    <property type="entry name" value="DNA double-strand break repair and VJ recombination XRCC4, N-terminal"/>
    <property type="match status" value="1"/>
</dbReference>
<feature type="compositionally biased region" description="Basic and acidic residues" evidence="8">
    <location>
        <begin position="530"/>
        <end position="579"/>
    </location>
</feature>
<gene>
    <name evidence="11" type="ORF">B2J93_4061</name>
</gene>
<evidence type="ECO:0000256" key="6">
    <source>
        <dbReference type="ARBA" id="ARBA00025747"/>
    </source>
</evidence>
<dbReference type="InterPro" id="IPR052287">
    <property type="entry name" value="NHEJ_factor"/>
</dbReference>
<dbReference type="STRING" id="503106.A0A218Z9M8"/>
<dbReference type="InterPro" id="IPR053829">
    <property type="entry name" value="XLF-like_CC"/>
</dbReference>
<dbReference type="GO" id="GO:0006303">
    <property type="term" value="P:double-strand break repair via nonhomologous end joining"/>
    <property type="evidence" value="ECO:0007669"/>
    <property type="project" value="UniProtKB-ARBA"/>
</dbReference>
<dbReference type="Pfam" id="PF09302">
    <property type="entry name" value="XLF"/>
    <property type="match status" value="1"/>
</dbReference>
<evidence type="ECO:0000259" key="9">
    <source>
        <dbReference type="Pfam" id="PF09302"/>
    </source>
</evidence>
<dbReference type="CDD" id="cd22285">
    <property type="entry name" value="HD_XLF_N"/>
    <property type="match status" value="1"/>
</dbReference>
<name>A0A218Z9M8_9HELO</name>
<proteinExistence type="inferred from homology"/>
<feature type="domain" description="XLF-like coiled-coil region" evidence="10">
    <location>
        <begin position="127"/>
        <end position="177"/>
    </location>
</feature>
<dbReference type="GO" id="GO:0032807">
    <property type="term" value="C:DNA ligase IV complex"/>
    <property type="evidence" value="ECO:0007669"/>
    <property type="project" value="TreeGrafter"/>
</dbReference>
<dbReference type="OrthoDB" id="2155935at2759"/>
<keyword evidence="5" id="KW-0539">Nucleus</keyword>